<proteinExistence type="predicted"/>
<sequence length="310" mass="33642">MEPTHRAKMLLLLLLVLLTCQALPNQVPSPNPDVPGPSSSSDPLLDYGLLDEEPEDGWQNGTEELNDCGPCEQDLCPETRGCRAGLVLDSCSCCQECGNLEGQACDLGDRSRFYGLCGTGLQCEEEPGGGGEGEEEQVCVCEEQEVLCGSDGTTYMNMCQFREAAFSKLDLQTRGRGPCRTVPVIKVPPQNQVNGSGSSLVFLCEVFAFPMALVEWKKEGQDVVLPGDDPHISIQSRGGPMKFELSSWLQIEKAELRDSGTYHCIARNNMGSVSASAVLGILGAEELSSYLANSVSEMNQLMDNYDLDFY</sequence>
<dbReference type="InterPro" id="IPR013783">
    <property type="entry name" value="Ig-like_fold"/>
</dbReference>
<dbReference type="SMART" id="SM00280">
    <property type="entry name" value="KAZAL"/>
    <property type="match status" value="1"/>
</dbReference>
<evidence type="ECO:0000256" key="6">
    <source>
        <dbReference type="SAM" id="MobiDB-lite"/>
    </source>
</evidence>
<dbReference type="Pfam" id="PF00219">
    <property type="entry name" value="IGFBP"/>
    <property type="match status" value="1"/>
</dbReference>
<dbReference type="SMART" id="SM00408">
    <property type="entry name" value="IGc2"/>
    <property type="match status" value="1"/>
</dbReference>
<feature type="signal peptide" evidence="7">
    <location>
        <begin position="1"/>
        <end position="22"/>
    </location>
</feature>
<dbReference type="FunFam" id="2.60.40.10:FF:000032">
    <property type="entry name" value="palladin isoform X1"/>
    <property type="match status" value="1"/>
</dbReference>
<dbReference type="SMART" id="SM00409">
    <property type="entry name" value="IG"/>
    <property type="match status" value="1"/>
</dbReference>
<dbReference type="PANTHER" id="PTHR14186:SF25">
    <property type="entry name" value="KAZAL-TYPE SERINE PEPTIDASE INHIBITOR DOMAIN 3"/>
    <property type="match status" value="1"/>
</dbReference>
<dbReference type="InterPro" id="IPR007110">
    <property type="entry name" value="Ig-like_dom"/>
</dbReference>
<dbReference type="GO" id="GO:0001558">
    <property type="term" value="P:regulation of cell growth"/>
    <property type="evidence" value="ECO:0007669"/>
    <property type="project" value="InterPro"/>
</dbReference>
<dbReference type="SUPFAM" id="SSF48726">
    <property type="entry name" value="Immunoglobulin"/>
    <property type="match status" value="1"/>
</dbReference>
<dbReference type="AlphaFoldDB" id="A0A1A7WR30"/>
<feature type="chain" id="PRO_5008362495" evidence="7">
    <location>
        <begin position="23"/>
        <end position="310"/>
    </location>
</feature>
<feature type="domain" description="IGFBP N-terminal" evidence="9">
    <location>
        <begin position="64"/>
        <end position="142"/>
    </location>
</feature>
<dbReference type="Gene3D" id="2.60.40.10">
    <property type="entry name" value="Immunoglobulins"/>
    <property type="match status" value="1"/>
</dbReference>
<dbReference type="InterPro" id="IPR036179">
    <property type="entry name" value="Ig-like_dom_sf"/>
</dbReference>
<evidence type="ECO:0000259" key="9">
    <source>
        <dbReference type="PROSITE" id="PS51323"/>
    </source>
</evidence>
<dbReference type="PROSITE" id="PS50835">
    <property type="entry name" value="IG_LIKE"/>
    <property type="match status" value="1"/>
</dbReference>
<dbReference type="InterPro" id="IPR036058">
    <property type="entry name" value="Kazal_dom_sf"/>
</dbReference>
<dbReference type="Gene3D" id="4.10.40.20">
    <property type="match status" value="1"/>
</dbReference>
<reference evidence="11" key="1">
    <citation type="submission" date="2016-05" db="EMBL/GenBank/DDBJ databases">
        <authorList>
            <person name="Lavstsen T."/>
            <person name="Jespersen J.S."/>
        </authorList>
    </citation>
    <scope>NUCLEOTIDE SEQUENCE</scope>
    <source>
        <tissue evidence="11">Brain</tissue>
    </source>
</reference>
<reference evidence="11" key="2">
    <citation type="submission" date="2016-06" db="EMBL/GenBank/DDBJ databases">
        <title>The genome of a short-lived fish provides insights into sex chromosome evolution and the genetic control of aging.</title>
        <authorList>
            <person name="Reichwald K."/>
            <person name="Felder M."/>
            <person name="Petzold A."/>
            <person name="Koch P."/>
            <person name="Groth M."/>
            <person name="Platzer M."/>
        </authorList>
    </citation>
    <scope>NUCLEOTIDE SEQUENCE</scope>
    <source>
        <tissue evidence="11">Brain</tissue>
    </source>
</reference>
<dbReference type="PANTHER" id="PTHR14186">
    <property type="entry name" value="INSULIN-LIKE GROWTH FACTOR BINDING PROTEIN-RELATED"/>
    <property type="match status" value="1"/>
</dbReference>
<organism evidence="11">
    <name type="scientific">Iconisemion striatum</name>
    <dbReference type="NCBI Taxonomy" id="60296"/>
    <lineage>
        <taxon>Eukaryota</taxon>
        <taxon>Metazoa</taxon>
        <taxon>Chordata</taxon>
        <taxon>Craniata</taxon>
        <taxon>Vertebrata</taxon>
        <taxon>Euteleostomi</taxon>
        <taxon>Actinopterygii</taxon>
        <taxon>Neopterygii</taxon>
        <taxon>Teleostei</taxon>
        <taxon>Neoteleostei</taxon>
        <taxon>Acanthomorphata</taxon>
        <taxon>Ovalentaria</taxon>
        <taxon>Atherinomorphae</taxon>
        <taxon>Cyprinodontiformes</taxon>
        <taxon>Nothobranchiidae</taxon>
        <taxon>Iconisemion</taxon>
    </lineage>
</organism>
<evidence type="ECO:0000256" key="3">
    <source>
        <dbReference type="ARBA" id="ARBA00022729"/>
    </source>
</evidence>
<evidence type="ECO:0000256" key="7">
    <source>
        <dbReference type="SAM" id="SignalP"/>
    </source>
</evidence>
<dbReference type="InterPro" id="IPR003599">
    <property type="entry name" value="Ig_sub"/>
</dbReference>
<dbReference type="GO" id="GO:0009966">
    <property type="term" value="P:regulation of signal transduction"/>
    <property type="evidence" value="ECO:0007669"/>
    <property type="project" value="TreeGrafter"/>
</dbReference>
<dbReference type="Pfam" id="PF07679">
    <property type="entry name" value="I-set"/>
    <property type="match status" value="1"/>
</dbReference>
<dbReference type="CDD" id="cd00104">
    <property type="entry name" value="KAZAL_FS"/>
    <property type="match status" value="1"/>
</dbReference>
<dbReference type="InterPro" id="IPR011390">
    <property type="entry name" value="IGFBP_rP_mac25"/>
</dbReference>
<feature type="region of interest" description="Disordered" evidence="6">
    <location>
        <begin position="27"/>
        <end position="61"/>
    </location>
</feature>
<protein>
    <submittedName>
        <fullName evidence="11">Kazal-type serine peptidase inhibitor domain 3</fullName>
    </submittedName>
</protein>
<keyword evidence="2" id="KW-0964">Secreted</keyword>
<keyword evidence="4" id="KW-1015">Disulfide bond</keyword>
<gene>
    <name evidence="11" type="primary">KAZALD3</name>
</gene>
<dbReference type="PROSITE" id="PS51323">
    <property type="entry name" value="IGFBP_N_2"/>
    <property type="match status" value="1"/>
</dbReference>
<evidence type="ECO:0000256" key="2">
    <source>
        <dbReference type="ARBA" id="ARBA00022525"/>
    </source>
</evidence>
<dbReference type="SUPFAM" id="SSF57184">
    <property type="entry name" value="Growth factor receptor domain"/>
    <property type="match status" value="1"/>
</dbReference>
<dbReference type="InterPro" id="IPR013098">
    <property type="entry name" value="Ig_I-set"/>
</dbReference>
<evidence type="ECO:0000256" key="1">
    <source>
        <dbReference type="ARBA" id="ARBA00004613"/>
    </source>
</evidence>
<dbReference type="SUPFAM" id="SSF100895">
    <property type="entry name" value="Kazal-type serine protease inhibitors"/>
    <property type="match status" value="1"/>
</dbReference>
<keyword evidence="3 7" id="KW-0732">Signal</keyword>
<dbReference type="Pfam" id="PF07648">
    <property type="entry name" value="Kazal_2"/>
    <property type="match status" value="1"/>
</dbReference>
<dbReference type="InterPro" id="IPR000867">
    <property type="entry name" value="IGFBP-like"/>
</dbReference>
<dbReference type="Gene3D" id="3.30.60.30">
    <property type="match status" value="1"/>
</dbReference>
<evidence type="ECO:0000313" key="11">
    <source>
        <dbReference type="EMBL" id="SBP08096.1"/>
    </source>
</evidence>
<dbReference type="InterPro" id="IPR009030">
    <property type="entry name" value="Growth_fac_rcpt_cys_sf"/>
</dbReference>
<evidence type="ECO:0000256" key="4">
    <source>
        <dbReference type="ARBA" id="ARBA00023157"/>
    </source>
</evidence>
<dbReference type="EMBL" id="HADW01006696">
    <property type="protein sequence ID" value="SBP08096.1"/>
    <property type="molecule type" value="Transcribed_RNA"/>
</dbReference>
<feature type="domain" description="Kazal-like" evidence="10">
    <location>
        <begin position="133"/>
        <end position="181"/>
    </location>
</feature>
<name>A0A1A7WR30_9TELE</name>
<dbReference type="PROSITE" id="PS51465">
    <property type="entry name" value="KAZAL_2"/>
    <property type="match status" value="1"/>
</dbReference>
<feature type="domain" description="Ig-like" evidence="8">
    <location>
        <begin position="183"/>
        <end position="280"/>
    </location>
</feature>
<evidence type="ECO:0000256" key="5">
    <source>
        <dbReference type="ARBA" id="ARBA00023319"/>
    </source>
</evidence>
<dbReference type="GO" id="GO:0005520">
    <property type="term" value="F:insulin-like growth factor binding"/>
    <property type="evidence" value="ECO:0007669"/>
    <property type="project" value="InterPro"/>
</dbReference>
<evidence type="ECO:0000259" key="10">
    <source>
        <dbReference type="PROSITE" id="PS51465"/>
    </source>
</evidence>
<dbReference type="InterPro" id="IPR003598">
    <property type="entry name" value="Ig_sub2"/>
</dbReference>
<accession>A0A1A7WR30</accession>
<comment type="subcellular location">
    <subcellularLocation>
        <location evidence="1">Secreted</location>
    </subcellularLocation>
</comment>
<feature type="compositionally biased region" description="Low complexity" evidence="6">
    <location>
        <begin position="36"/>
        <end position="48"/>
    </location>
</feature>
<dbReference type="InterPro" id="IPR002350">
    <property type="entry name" value="Kazal_dom"/>
</dbReference>
<keyword evidence="5" id="KW-0393">Immunoglobulin domain</keyword>
<evidence type="ECO:0000259" key="8">
    <source>
        <dbReference type="PROSITE" id="PS50835"/>
    </source>
</evidence>
<dbReference type="GO" id="GO:0005615">
    <property type="term" value="C:extracellular space"/>
    <property type="evidence" value="ECO:0007669"/>
    <property type="project" value="TreeGrafter"/>
</dbReference>